<proteinExistence type="predicted"/>
<dbReference type="EMBL" id="VOEJ01000005">
    <property type="protein sequence ID" value="TWR28803.1"/>
    <property type="molecule type" value="Genomic_DNA"/>
</dbReference>
<gene>
    <name evidence="2" type="ORF">FPZ43_11060</name>
</gene>
<comment type="caution">
    <text evidence="2">The sequence shown here is derived from an EMBL/GenBank/DDBJ whole genome shotgun (WGS) entry which is preliminary data.</text>
</comment>
<dbReference type="SUPFAM" id="SSF69322">
    <property type="entry name" value="Tricorn protease domain 2"/>
    <property type="match status" value="1"/>
</dbReference>
<evidence type="ECO:0000313" key="3">
    <source>
        <dbReference type="Proteomes" id="UP000320042"/>
    </source>
</evidence>
<reference evidence="2 3" key="1">
    <citation type="submission" date="2019-07" db="EMBL/GenBank/DDBJ databases">
        <authorList>
            <person name="Kim J."/>
        </authorList>
    </citation>
    <scope>NUCLEOTIDE SEQUENCE [LARGE SCALE GENOMIC DNA]</scope>
    <source>
        <strain evidence="3">dk17</strain>
    </source>
</reference>
<protein>
    <submittedName>
        <fullName evidence="2">DUF4394 domain-containing protein</fullName>
    </submittedName>
</protein>
<feature type="domain" description="DUF4394" evidence="1">
    <location>
        <begin position="292"/>
        <end position="501"/>
    </location>
</feature>
<dbReference type="InterPro" id="IPR025507">
    <property type="entry name" value="DUF4394"/>
</dbReference>
<accession>A0A563UBZ0</accession>
<dbReference type="AlphaFoldDB" id="A0A563UBZ0"/>
<name>A0A563UBZ0_9SPHI</name>
<organism evidence="2 3">
    <name type="scientific">Mucilaginibacter pallidiroseus</name>
    <dbReference type="NCBI Taxonomy" id="2599295"/>
    <lineage>
        <taxon>Bacteria</taxon>
        <taxon>Pseudomonadati</taxon>
        <taxon>Bacteroidota</taxon>
        <taxon>Sphingobacteriia</taxon>
        <taxon>Sphingobacteriales</taxon>
        <taxon>Sphingobacteriaceae</taxon>
        <taxon>Mucilaginibacter</taxon>
    </lineage>
</organism>
<evidence type="ECO:0000313" key="2">
    <source>
        <dbReference type="EMBL" id="TWR28803.1"/>
    </source>
</evidence>
<evidence type="ECO:0000259" key="1">
    <source>
        <dbReference type="Pfam" id="PF14339"/>
    </source>
</evidence>
<feature type="domain" description="DUF4394" evidence="1">
    <location>
        <begin position="55"/>
        <end position="276"/>
    </location>
</feature>
<keyword evidence="3" id="KW-1185">Reference proteome</keyword>
<dbReference type="RefSeq" id="WP_146381988.1">
    <property type="nucleotide sequence ID" value="NZ_VOEJ01000005.1"/>
</dbReference>
<dbReference type="Proteomes" id="UP000320042">
    <property type="component" value="Unassembled WGS sequence"/>
</dbReference>
<dbReference type="Pfam" id="PF14339">
    <property type="entry name" value="DUF4394"/>
    <property type="match status" value="2"/>
</dbReference>
<sequence>MKSLNTYILRAGILCALSTVFLTSCKKDNDGPKPGQNEVAGPDLAIYAVTADNQLLALNAKNVASVTATVAITGLQTGETIVGIDFRPATGELYGLGSTSRIYVINKTSGAARAIGAAAFTPAITASAMGAGFDFNPTVDRIRYVGFDKQNLRINPETGAVQAVDGAINGPTNPGVATVAYTNSRAGASTTTLFDIDVTNDKLYKQDPPNNGTLVEVGALTVDAEAATGFDISPDGTAALAVLTVSGTKGLYSIDLTTGKATKVAGQLAATVTAIAIPTEPVAYAISASNELMIFNPMNPAPVVKTITGIAAGENILGIDFRPVNGQLYALGSTSRLYTINTSSGAAVAIGTAPLTTLLSGTDFGFDFNPTVDRIRVVSNTGQNLRLNPDNGLVAAIDGNLSPGTPSVTGAAYTNNFAGATTTVLFDIDTQTNTLYRQDPPNTGTLVSVGSLGVTATAANGFDIGSTSGTAYALLTVSGATKVYTINLTSGAATAGATLPVAVKGFTVGLGF</sequence>
<dbReference type="SUPFAM" id="SSF50969">
    <property type="entry name" value="YVTN repeat-like/Quinoprotein amine dehydrogenase"/>
    <property type="match status" value="1"/>
</dbReference>
<dbReference type="InterPro" id="IPR011044">
    <property type="entry name" value="Quino_amine_DH_bsu"/>
</dbReference>
<dbReference type="PROSITE" id="PS51257">
    <property type="entry name" value="PROKAR_LIPOPROTEIN"/>
    <property type="match status" value="1"/>
</dbReference>
<dbReference type="OrthoDB" id="531718at2"/>